<evidence type="ECO:0008006" key="4">
    <source>
        <dbReference type="Google" id="ProtNLM"/>
    </source>
</evidence>
<evidence type="ECO:0000256" key="1">
    <source>
        <dbReference type="SAM" id="Phobius"/>
    </source>
</evidence>
<name>A0A2H0U885_9BACT</name>
<feature type="transmembrane region" description="Helical" evidence="1">
    <location>
        <begin position="37"/>
        <end position="58"/>
    </location>
</feature>
<dbReference type="EMBL" id="PFBM01000010">
    <property type="protein sequence ID" value="PIR82624.1"/>
    <property type="molecule type" value="Genomic_DNA"/>
</dbReference>
<keyword evidence="1" id="KW-1133">Transmembrane helix</keyword>
<organism evidence="2 3">
    <name type="scientific">Candidatus Kaiserbacteria bacterium CG10_big_fil_rev_8_21_14_0_10_59_10</name>
    <dbReference type="NCBI Taxonomy" id="1974612"/>
    <lineage>
        <taxon>Bacteria</taxon>
        <taxon>Candidatus Kaiseribacteriota</taxon>
    </lineage>
</organism>
<gene>
    <name evidence="2" type="ORF">COU20_01540</name>
</gene>
<keyword evidence="1" id="KW-0812">Transmembrane</keyword>
<reference evidence="3" key="1">
    <citation type="submission" date="2017-09" db="EMBL/GenBank/DDBJ databases">
        <title>Depth-based differentiation of microbial function through sediment-hosted aquifers and enrichment of novel symbionts in the deep terrestrial subsurface.</title>
        <authorList>
            <person name="Probst A.J."/>
            <person name="Ladd B."/>
            <person name="Jarett J.K."/>
            <person name="Geller-Mcgrath D.E."/>
            <person name="Sieber C.M.K."/>
            <person name="Emerson J.B."/>
            <person name="Anantharaman K."/>
            <person name="Thomas B.C."/>
            <person name="Malmstrom R."/>
            <person name="Stieglmeier M."/>
            <person name="Klingl A."/>
            <person name="Woyke T."/>
            <person name="Ryan C.M."/>
            <person name="Banfield J.F."/>
        </authorList>
    </citation>
    <scope>NUCLEOTIDE SEQUENCE [LARGE SCALE GENOMIC DNA]</scope>
</reference>
<dbReference type="Proteomes" id="UP000231379">
    <property type="component" value="Unassembled WGS sequence"/>
</dbReference>
<comment type="caution">
    <text evidence="2">The sequence shown here is derived from an EMBL/GenBank/DDBJ whole genome shotgun (WGS) entry which is preliminary data.</text>
</comment>
<proteinExistence type="predicted"/>
<keyword evidence="1" id="KW-0472">Membrane</keyword>
<sequence>MNIPTNFKRYTACGSASGAHRALATLRFAPFRAQRRGFTILMAMLVSSLVLALGLSIFSIAQKSVALSAIGRDSQFAFYAADTGAECALFWDMRHGAFSAEEEPFADAACDGQSIGPFSFEGYGVNQIFEFEPAGFCARVVVEKSDTHPRTVIHSDGYSTSCDTIETSRRALQRSVRMQY</sequence>
<dbReference type="AlphaFoldDB" id="A0A2H0U885"/>
<evidence type="ECO:0000313" key="3">
    <source>
        <dbReference type="Proteomes" id="UP000231379"/>
    </source>
</evidence>
<protein>
    <recommendedName>
        <fullName evidence="4">Type 4 fimbrial biogenesis protein PilX N-terminal domain-containing protein</fullName>
    </recommendedName>
</protein>
<evidence type="ECO:0000313" key="2">
    <source>
        <dbReference type="EMBL" id="PIR82624.1"/>
    </source>
</evidence>
<accession>A0A2H0U885</accession>